<organism evidence="24 25">
    <name type="scientific">Gadus morhua</name>
    <name type="common">Atlantic cod</name>
    <dbReference type="NCBI Taxonomy" id="8049"/>
    <lineage>
        <taxon>Eukaryota</taxon>
        <taxon>Metazoa</taxon>
        <taxon>Chordata</taxon>
        <taxon>Craniata</taxon>
        <taxon>Vertebrata</taxon>
        <taxon>Euteleostomi</taxon>
        <taxon>Actinopterygii</taxon>
        <taxon>Neopterygii</taxon>
        <taxon>Teleostei</taxon>
        <taxon>Neoteleostei</taxon>
        <taxon>Acanthomorphata</taxon>
        <taxon>Zeiogadaria</taxon>
        <taxon>Gadariae</taxon>
        <taxon>Gadiformes</taxon>
        <taxon>Gadoidei</taxon>
        <taxon>Gadidae</taxon>
        <taxon>Gadus</taxon>
    </lineage>
</organism>
<keyword evidence="13" id="KW-1015">Disulfide bond</keyword>
<dbReference type="Ensembl" id="ENSGMOT00000062757.1">
    <property type="protein sequence ID" value="ENSGMOP00000025271.1"/>
    <property type="gene ID" value="ENSGMOG00000037080.1"/>
</dbReference>
<dbReference type="GO" id="GO:0097503">
    <property type="term" value="P:sialylation"/>
    <property type="evidence" value="ECO:0007669"/>
    <property type="project" value="TreeGrafter"/>
</dbReference>
<protein>
    <recommendedName>
        <fullName evidence="16">CMP-N-acetylneuraminate-beta-galactosamide-alpha-2,3-sialyltransferase 1</fullName>
        <ecNumber evidence="15">2.4.3.4</ecNumber>
    </recommendedName>
    <alternativeName>
        <fullName evidence="22">Gal-NAc6S</fullName>
    </alternativeName>
    <alternativeName>
        <fullName evidence="20">Gal-beta-1,3-GalNAc-alpha-2,3-sialyltransferase</fullName>
    </alternativeName>
    <alternativeName>
        <fullName evidence="18">ST3Gal I</fullName>
    </alternativeName>
    <alternativeName>
        <fullName evidence="19">ST3GalA.1</fullName>
    </alternativeName>
    <alternativeName>
        <fullName evidence="17">ST3O</fullName>
    </alternativeName>
    <alternativeName>
        <fullName evidence="21">Sialyltransferase 4A</fullName>
    </alternativeName>
</protein>
<evidence type="ECO:0000256" key="17">
    <source>
        <dbReference type="ARBA" id="ARBA00041507"/>
    </source>
</evidence>
<keyword evidence="8" id="KW-0812">Transmembrane</keyword>
<evidence type="ECO:0000256" key="13">
    <source>
        <dbReference type="ARBA" id="ARBA00023157"/>
    </source>
</evidence>
<comment type="similarity">
    <text evidence="4">Belongs to the glycosyltransferase 29 family.</text>
</comment>
<dbReference type="AlphaFoldDB" id="A0A8C5A681"/>
<dbReference type="PANTHER" id="PTHR46032">
    <property type="entry name" value="ALPHA-2,3-SIALYLTRANSFERASE ST3GAL I ISOFORM X1"/>
    <property type="match status" value="1"/>
</dbReference>
<evidence type="ECO:0000256" key="20">
    <source>
        <dbReference type="ARBA" id="ARBA00042448"/>
    </source>
</evidence>
<keyword evidence="12" id="KW-0472">Membrane</keyword>
<dbReference type="GO" id="GO:0006629">
    <property type="term" value="P:lipid metabolic process"/>
    <property type="evidence" value="ECO:0007669"/>
    <property type="project" value="UniProtKB-KW"/>
</dbReference>
<evidence type="ECO:0000313" key="24">
    <source>
        <dbReference type="Ensembl" id="ENSGMOP00000025271.1"/>
    </source>
</evidence>
<dbReference type="PANTHER" id="PTHR46032:SF6">
    <property type="entry name" value="CMP-N-ACETYLNEURAMINATE-BETA-GALACTOSAMIDE-ALPHA-2,3-SIALYLTRANSFERASE 1"/>
    <property type="match status" value="1"/>
</dbReference>
<evidence type="ECO:0000256" key="3">
    <source>
        <dbReference type="ARBA" id="ARBA00004922"/>
    </source>
</evidence>
<keyword evidence="11" id="KW-0333">Golgi apparatus</keyword>
<gene>
    <name evidence="24" type="primary">LOC115540156</name>
</gene>
<evidence type="ECO:0000256" key="11">
    <source>
        <dbReference type="ARBA" id="ARBA00023034"/>
    </source>
</evidence>
<feature type="disulfide bond" evidence="23">
    <location>
        <begin position="140"/>
        <end position="277"/>
    </location>
</feature>
<evidence type="ECO:0000256" key="8">
    <source>
        <dbReference type="ARBA" id="ARBA00022692"/>
    </source>
</evidence>
<dbReference type="InterPro" id="IPR001675">
    <property type="entry name" value="Glyco_trans_29"/>
</dbReference>
<evidence type="ECO:0000256" key="14">
    <source>
        <dbReference type="ARBA" id="ARBA00023180"/>
    </source>
</evidence>
<evidence type="ECO:0000256" key="5">
    <source>
        <dbReference type="ARBA" id="ARBA00022525"/>
    </source>
</evidence>
<dbReference type="InterPro" id="IPR051757">
    <property type="entry name" value="Beta-gal_alpha2-3_sialyltrans"/>
</dbReference>
<keyword evidence="7" id="KW-0808">Transferase</keyword>
<evidence type="ECO:0000256" key="16">
    <source>
        <dbReference type="ARBA" id="ARBA00040101"/>
    </source>
</evidence>
<evidence type="ECO:0000256" key="6">
    <source>
        <dbReference type="ARBA" id="ARBA00022676"/>
    </source>
</evidence>
<dbReference type="GeneTree" id="ENSGT00940000154725"/>
<sequence>KMKDEMKKGWLFLLMSVTLTLGLFGIALNYKTDKQVFTSLTERSSQLWHQILPQDLRLCACNRCVTDDDDEWFTKRFNTSINPFLTQDNTLSEPVFNWWKRLQLGNTNFLSYRMAELKVFEIFPEQESFMDSSPDRCRTCAVVGNSVNLLGSHYGPLIDFHDVVIRFNQAPTKGYEEKVGNKTTIRAMFPGSAMDLDNETNLLFFPFKTLHLEWLTTAFTTTYISNETVKTTIRANKDLVMVLNPNFISYVHHDWLGRKGKYPSSGFLGLMVAMHICDEVNVFGFGADRNGDWRHYWEKLPKPHIRTGVHGGSTEYKVIQHLKLRQKINFFSGF</sequence>
<dbReference type="Pfam" id="PF00777">
    <property type="entry name" value="Glyco_transf_29"/>
    <property type="match status" value="1"/>
</dbReference>
<dbReference type="GO" id="GO:0003836">
    <property type="term" value="F:beta-galactoside (CMP) alpha-2,3-sialyltransferase activity"/>
    <property type="evidence" value="ECO:0007669"/>
    <property type="project" value="UniProtKB-EC"/>
</dbReference>
<keyword evidence="25" id="KW-1185">Reference proteome</keyword>
<comment type="subcellular location">
    <subcellularLocation>
        <location evidence="1">Golgi apparatus</location>
        <location evidence="1">Golgi stack membrane</location>
        <topology evidence="1">Single-pass type II membrane protein</topology>
    </subcellularLocation>
    <subcellularLocation>
        <location evidence="2">Secreted</location>
    </subcellularLocation>
</comment>
<evidence type="ECO:0000256" key="23">
    <source>
        <dbReference type="PIRSR" id="PIRSR005557-2"/>
    </source>
</evidence>
<evidence type="ECO:0000256" key="9">
    <source>
        <dbReference type="ARBA" id="ARBA00022968"/>
    </source>
</evidence>
<evidence type="ECO:0000313" key="25">
    <source>
        <dbReference type="Proteomes" id="UP000694546"/>
    </source>
</evidence>
<dbReference type="InterPro" id="IPR012163">
    <property type="entry name" value="Sialyl_trans"/>
</dbReference>
<evidence type="ECO:0000256" key="21">
    <source>
        <dbReference type="ARBA" id="ARBA00042682"/>
    </source>
</evidence>
<reference evidence="24" key="2">
    <citation type="submission" date="2025-09" db="UniProtKB">
        <authorList>
            <consortium name="Ensembl"/>
        </authorList>
    </citation>
    <scope>IDENTIFICATION</scope>
</reference>
<evidence type="ECO:0000256" key="12">
    <source>
        <dbReference type="ARBA" id="ARBA00023136"/>
    </source>
</evidence>
<comment type="pathway">
    <text evidence="3">Protein modification; protein glycosylation.</text>
</comment>
<evidence type="ECO:0000256" key="1">
    <source>
        <dbReference type="ARBA" id="ARBA00004447"/>
    </source>
</evidence>
<evidence type="ECO:0000256" key="18">
    <source>
        <dbReference type="ARBA" id="ARBA00041997"/>
    </source>
</evidence>
<dbReference type="EC" id="2.4.3.4" evidence="15"/>
<dbReference type="KEGG" id="gmh:115540156"/>
<dbReference type="GO" id="GO:0005576">
    <property type="term" value="C:extracellular region"/>
    <property type="evidence" value="ECO:0007669"/>
    <property type="project" value="UniProtKB-SubCell"/>
</dbReference>
<dbReference type="Gene3D" id="3.90.1480.20">
    <property type="entry name" value="Glycosyl transferase family 29"/>
    <property type="match status" value="1"/>
</dbReference>
<keyword evidence="10" id="KW-1133">Transmembrane helix</keyword>
<evidence type="ECO:0000256" key="19">
    <source>
        <dbReference type="ARBA" id="ARBA00042022"/>
    </source>
</evidence>
<keyword evidence="9" id="KW-0735">Signal-anchor</keyword>
<keyword evidence="14" id="KW-0325">Glycoprotein</keyword>
<name>A0A8C5A681_GADMO</name>
<proteinExistence type="inferred from homology"/>
<accession>A0A8C5A681</accession>
<dbReference type="Proteomes" id="UP000694546">
    <property type="component" value="Chromosome 3"/>
</dbReference>
<reference evidence="24" key="1">
    <citation type="submission" date="2025-08" db="UniProtKB">
        <authorList>
            <consortium name="Ensembl"/>
        </authorList>
    </citation>
    <scope>IDENTIFICATION</scope>
</reference>
<dbReference type="GO" id="GO:0032580">
    <property type="term" value="C:Golgi cisterna membrane"/>
    <property type="evidence" value="ECO:0007669"/>
    <property type="project" value="UniProtKB-SubCell"/>
</dbReference>
<dbReference type="GO" id="GO:0047288">
    <property type="term" value="F:beta-D-galactosyl-(1-&gt;3)-N-acetyl-beta-D-galactosaminide alpha-2,3- sialyltransferase"/>
    <property type="evidence" value="ECO:0007669"/>
    <property type="project" value="UniProtKB-EC"/>
</dbReference>
<keyword evidence="5" id="KW-0964">Secreted</keyword>
<dbReference type="OMA" id="ETWLDYQ"/>
<evidence type="ECO:0000256" key="22">
    <source>
        <dbReference type="ARBA" id="ARBA00042991"/>
    </source>
</evidence>
<evidence type="ECO:0000256" key="4">
    <source>
        <dbReference type="ARBA" id="ARBA00006003"/>
    </source>
</evidence>
<dbReference type="InterPro" id="IPR038578">
    <property type="entry name" value="GT29-like_sf"/>
</dbReference>
<evidence type="ECO:0000256" key="2">
    <source>
        <dbReference type="ARBA" id="ARBA00004613"/>
    </source>
</evidence>
<dbReference type="PIRSF" id="PIRSF005557">
    <property type="entry name" value="Sialyl_trans"/>
    <property type="match status" value="1"/>
</dbReference>
<evidence type="ECO:0000256" key="7">
    <source>
        <dbReference type="ARBA" id="ARBA00022679"/>
    </source>
</evidence>
<evidence type="ECO:0000256" key="15">
    <source>
        <dbReference type="ARBA" id="ARBA00039107"/>
    </source>
</evidence>
<keyword evidence="6" id="KW-0328">Glycosyltransferase</keyword>
<evidence type="ECO:0000256" key="10">
    <source>
        <dbReference type="ARBA" id="ARBA00022989"/>
    </source>
</evidence>